<evidence type="ECO:0000313" key="2">
    <source>
        <dbReference type="EMBL" id="MPN35713.1"/>
    </source>
</evidence>
<reference evidence="2" key="1">
    <citation type="submission" date="2019-08" db="EMBL/GenBank/DDBJ databases">
        <authorList>
            <person name="Kucharzyk K."/>
            <person name="Murdoch R.W."/>
            <person name="Higgins S."/>
            <person name="Loffler F."/>
        </authorList>
    </citation>
    <scope>NUCLEOTIDE SEQUENCE</scope>
</reference>
<dbReference type="AlphaFoldDB" id="A0A645HJ90"/>
<evidence type="ECO:0000256" key="1">
    <source>
        <dbReference type="SAM" id="MobiDB-lite"/>
    </source>
</evidence>
<comment type="caution">
    <text evidence="2">The sequence shown here is derived from an EMBL/GenBank/DDBJ whole genome shotgun (WGS) entry which is preliminary data.</text>
</comment>
<proteinExistence type="predicted"/>
<gene>
    <name evidence="2" type="ORF">SDC9_183211</name>
</gene>
<dbReference type="EMBL" id="VSSQ01089489">
    <property type="protein sequence ID" value="MPN35713.1"/>
    <property type="molecule type" value="Genomic_DNA"/>
</dbReference>
<feature type="compositionally biased region" description="Basic and acidic residues" evidence="1">
    <location>
        <begin position="82"/>
        <end position="111"/>
    </location>
</feature>
<accession>A0A645HJ90</accession>
<sequence length="190" mass="20988">MARRLVRRPAREPLQAGQDAEERELGQRMPVHPGGGGHHERRQALRGQVGCAQLRSTAGSHGVHPPQARIGHRRAAQRSGRGVRDAEEDLRPVHDGLESRLGRPAARESRRTGVVPGEPSSRQQLRLPPPVDIGLGRAQVLHHALRDRYSHHDPFGSGCHAHSLPCHLCARKTRVNDWTGIRSTTYSHSS</sequence>
<protein>
    <submittedName>
        <fullName evidence="2">Uncharacterized protein</fullName>
    </submittedName>
</protein>
<feature type="region of interest" description="Disordered" evidence="1">
    <location>
        <begin position="1"/>
        <end position="42"/>
    </location>
</feature>
<organism evidence="2">
    <name type="scientific">bioreactor metagenome</name>
    <dbReference type="NCBI Taxonomy" id="1076179"/>
    <lineage>
        <taxon>unclassified sequences</taxon>
        <taxon>metagenomes</taxon>
        <taxon>ecological metagenomes</taxon>
    </lineage>
</organism>
<feature type="region of interest" description="Disordered" evidence="1">
    <location>
        <begin position="56"/>
        <end position="130"/>
    </location>
</feature>
<name>A0A645HJ90_9ZZZZ</name>